<feature type="compositionally biased region" description="Basic and acidic residues" evidence="3">
    <location>
        <begin position="303"/>
        <end position="317"/>
    </location>
</feature>
<comment type="caution">
    <text evidence="5">The sequence shown here is derived from an EMBL/GenBank/DDBJ whole genome shotgun (WGS) entry which is preliminary data.</text>
</comment>
<sequence>FEAEFKAKKLNNWEVPKWYPDRPKQPRKVPTRIIANDRGHLLPGIQRVPGDSPWGNYVGTWDLPKKISRKLANEINKSRRSCLSTWERRSSHVPLTTPGMIISRKIPNGKEKGAAKTTETQGSPLSSANGTKQEIPISKNNLEMDKTTNEYTCTKFSKSFYRAKTTVQHDMISNNKRNSAPSSAGSQRSTENGNKKKSASPLPESQRPPTVKSSKSPTPVPPLAGAYSNFQIAKKLHRENLDHKPLPDTVQDSLYKCLQTNKLPHPGKSLNVGTPRVAAVGYRGYGASGPSQCSKLRVYRPKTAQEPEKTQNEEILPRRPSTAAHLSDMKLAICWDLKPEHEEDQPRPPRHIDGSNGSAAPAVFALVNQPQPHISANDNENDKNNAGPEIGSVFKTPPGKENNNNSRISSAKCSGNECNSHTNKNTADVCRVNSGKYSGNGCNTRPKGQTNNIPRIRSGKCSGNGCNTPPVKEVISYRNTSGKCSGNGCNTPPERKSNGNGFISFPKKDSDIRENGRTENRYNVPIFKNIRSKTECRHKKENRNPNMDRRHQSSPNLVFDQNAERRQMGSRPCMACELKNLHTECPPQPSYKMAFKAGKPSNSFDSGSNRPATAKQIRVPKPRAPFAKRSYSIDTLAPPFSLWPGHTGQDYPEHWRLASVYQHAYKPVETRRKPLLASVYQ</sequence>
<feature type="region of interest" description="Disordered" evidence="3">
    <location>
        <begin position="372"/>
        <end position="417"/>
    </location>
</feature>
<evidence type="ECO:0000259" key="4">
    <source>
        <dbReference type="Pfam" id="PF16071"/>
    </source>
</evidence>
<feature type="compositionally biased region" description="Polar residues" evidence="3">
    <location>
        <begin position="117"/>
        <end position="132"/>
    </location>
</feature>
<feature type="region of interest" description="Disordered" evidence="3">
    <location>
        <begin position="100"/>
        <end position="143"/>
    </location>
</feature>
<accession>A0AAD8EHL9</accession>
<organism evidence="5 6">
    <name type="scientific">Diploptera punctata</name>
    <name type="common">Pacific beetle cockroach</name>
    <dbReference type="NCBI Taxonomy" id="6984"/>
    <lineage>
        <taxon>Eukaryota</taxon>
        <taxon>Metazoa</taxon>
        <taxon>Ecdysozoa</taxon>
        <taxon>Arthropoda</taxon>
        <taxon>Hexapoda</taxon>
        <taxon>Insecta</taxon>
        <taxon>Pterygota</taxon>
        <taxon>Neoptera</taxon>
        <taxon>Polyneoptera</taxon>
        <taxon>Dictyoptera</taxon>
        <taxon>Blattodea</taxon>
        <taxon>Blaberoidea</taxon>
        <taxon>Blaberidae</taxon>
        <taxon>Diplopterinae</taxon>
        <taxon>Diploptera</taxon>
    </lineage>
</organism>
<feature type="non-terminal residue" evidence="5">
    <location>
        <position position="1"/>
    </location>
</feature>
<reference evidence="5" key="2">
    <citation type="submission" date="2023-05" db="EMBL/GenBank/DDBJ databases">
        <authorList>
            <person name="Fouks B."/>
        </authorList>
    </citation>
    <scope>NUCLEOTIDE SEQUENCE</scope>
    <source>
        <strain evidence="5">Stay&amp;Tobe</strain>
        <tissue evidence="5">Testes</tissue>
    </source>
</reference>
<feature type="region of interest" description="Disordered" evidence="3">
    <location>
        <begin position="303"/>
        <end position="322"/>
    </location>
</feature>
<dbReference type="GO" id="GO:0036064">
    <property type="term" value="C:ciliary basal body"/>
    <property type="evidence" value="ECO:0007669"/>
    <property type="project" value="TreeGrafter"/>
</dbReference>
<reference evidence="5" key="1">
    <citation type="journal article" date="2023" name="IScience">
        <title>Live-bearing cockroach genome reveals convergent evolutionary mechanisms linked to viviparity in insects and beyond.</title>
        <authorList>
            <person name="Fouks B."/>
            <person name="Harrison M.C."/>
            <person name="Mikhailova A.A."/>
            <person name="Marchal E."/>
            <person name="English S."/>
            <person name="Carruthers M."/>
            <person name="Jennings E.C."/>
            <person name="Chiamaka E.L."/>
            <person name="Frigard R.A."/>
            <person name="Pippel M."/>
            <person name="Attardo G.M."/>
            <person name="Benoit J.B."/>
            <person name="Bornberg-Bauer E."/>
            <person name="Tobe S.S."/>
        </authorList>
    </citation>
    <scope>NUCLEOTIDE SEQUENCE</scope>
    <source>
        <strain evidence="5">Stay&amp;Tobe</strain>
    </source>
</reference>
<dbReference type="GO" id="GO:0044782">
    <property type="term" value="P:cilium organization"/>
    <property type="evidence" value="ECO:0007669"/>
    <property type="project" value="TreeGrafter"/>
</dbReference>
<evidence type="ECO:0000313" key="6">
    <source>
        <dbReference type="Proteomes" id="UP001233999"/>
    </source>
</evidence>
<feature type="compositionally biased region" description="Polar residues" evidence="3">
    <location>
        <begin position="170"/>
        <end position="192"/>
    </location>
</feature>
<protein>
    <recommendedName>
        <fullName evidence="2">Cilia- and flagella-associated protein 126</fullName>
    </recommendedName>
</protein>
<feature type="compositionally biased region" description="Polar residues" evidence="3">
    <location>
        <begin position="401"/>
        <end position="417"/>
    </location>
</feature>
<name>A0AAD8EHL9_DIPPU</name>
<dbReference type="EMBL" id="JASPKZ010004202">
    <property type="protein sequence ID" value="KAJ9590608.1"/>
    <property type="molecule type" value="Genomic_DNA"/>
</dbReference>
<feature type="compositionally biased region" description="Low complexity" evidence="3">
    <location>
        <begin position="208"/>
        <end position="217"/>
    </location>
</feature>
<dbReference type="InterPro" id="IPR032084">
    <property type="entry name" value="DUF4812"/>
</dbReference>
<dbReference type="AlphaFoldDB" id="A0AAD8EHL9"/>
<dbReference type="PANTHER" id="PTHR34639">
    <property type="entry name" value="PROTEIN FLATTOP"/>
    <property type="match status" value="1"/>
</dbReference>
<feature type="region of interest" description="Disordered" evidence="3">
    <location>
        <begin position="170"/>
        <end position="225"/>
    </location>
</feature>
<comment type="similarity">
    <text evidence="1">Belongs to the Flattop family.</text>
</comment>
<dbReference type="InterPro" id="IPR038797">
    <property type="entry name" value="Fltp"/>
</dbReference>
<dbReference type="Pfam" id="PF22611">
    <property type="entry name" value="CFAP126"/>
    <property type="match status" value="1"/>
</dbReference>
<evidence type="ECO:0000313" key="5">
    <source>
        <dbReference type="EMBL" id="KAJ9590608.1"/>
    </source>
</evidence>
<feature type="compositionally biased region" description="Basic and acidic residues" evidence="3">
    <location>
        <begin position="506"/>
        <end position="515"/>
    </location>
</feature>
<feature type="region of interest" description="Disordered" evidence="3">
    <location>
        <begin position="495"/>
        <end position="515"/>
    </location>
</feature>
<evidence type="ECO:0000256" key="3">
    <source>
        <dbReference type="SAM" id="MobiDB-lite"/>
    </source>
</evidence>
<evidence type="ECO:0000256" key="1">
    <source>
        <dbReference type="ARBA" id="ARBA00009887"/>
    </source>
</evidence>
<evidence type="ECO:0000256" key="2">
    <source>
        <dbReference type="ARBA" id="ARBA00033306"/>
    </source>
</evidence>
<gene>
    <name evidence="5" type="ORF">L9F63_016378</name>
</gene>
<dbReference type="Proteomes" id="UP001233999">
    <property type="component" value="Unassembled WGS sequence"/>
</dbReference>
<proteinExistence type="inferred from homology"/>
<keyword evidence="6" id="KW-1185">Reference proteome</keyword>
<feature type="domain" description="DUF4812" evidence="4">
    <location>
        <begin position="618"/>
        <end position="681"/>
    </location>
</feature>
<dbReference type="PANTHER" id="PTHR34639:SF1">
    <property type="entry name" value="PROTEIN FLATTOP"/>
    <property type="match status" value="1"/>
</dbReference>
<dbReference type="Pfam" id="PF16071">
    <property type="entry name" value="DUF4812"/>
    <property type="match status" value="1"/>
</dbReference>
<dbReference type="CDD" id="cd23705">
    <property type="entry name" value="Flattop"/>
    <property type="match status" value="1"/>
</dbReference>